<dbReference type="CTD" id="8408"/>
<accession>A0A287APU3</accession>
<evidence type="ECO:0000256" key="10">
    <source>
        <dbReference type="SAM" id="MobiDB-lite"/>
    </source>
</evidence>
<gene>
    <name evidence="13" type="primary">ULK1</name>
</gene>
<dbReference type="SMART" id="SM00220">
    <property type="entry name" value="S_TKc"/>
    <property type="match status" value="1"/>
</dbReference>
<dbReference type="EMBL" id="DQIR01086121">
    <property type="protein sequence ID" value="HDA41597.1"/>
    <property type="molecule type" value="Transcribed_RNA"/>
</dbReference>
<evidence type="ECO:0000256" key="2">
    <source>
        <dbReference type="ARBA" id="ARBA00022527"/>
    </source>
</evidence>
<feature type="region of interest" description="Disordered" evidence="10">
    <location>
        <begin position="633"/>
        <end position="665"/>
    </location>
</feature>
<protein>
    <recommendedName>
        <fullName evidence="1">non-specific serine/threonine protein kinase</fullName>
        <ecNumber evidence="1">2.7.11.1</ecNumber>
    </recommendedName>
</protein>
<dbReference type="Gene3D" id="3.30.200.20">
    <property type="entry name" value="Phosphorylase Kinase, domain 1"/>
    <property type="match status" value="1"/>
</dbReference>
<dbReference type="FunFam" id="1.10.510.10:FF:000128">
    <property type="entry name" value="serine/threonine-protein kinase ULK2 isoform X2"/>
    <property type="match status" value="1"/>
</dbReference>
<dbReference type="EMBL" id="DQIR01319764">
    <property type="protein sequence ID" value="HDC75238.1"/>
    <property type="molecule type" value="Transcribed_RNA"/>
</dbReference>
<feature type="compositionally biased region" description="Low complexity" evidence="10">
    <location>
        <begin position="295"/>
        <end position="317"/>
    </location>
</feature>
<dbReference type="Pfam" id="PF00069">
    <property type="entry name" value="Pkinase"/>
    <property type="match status" value="1"/>
</dbReference>
<feature type="compositionally biased region" description="Low complexity" evidence="10">
    <location>
        <begin position="341"/>
        <end position="351"/>
    </location>
</feature>
<reference evidence="12" key="1">
    <citation type="journal article" date="2019" name="PeerJ">
        <title>Genes of the pig, Sus scrofa, reconstructed with EvidentialGene.</title>
        <authorList>
            <person name="Gilbert D.G."/>
        </authorList>
    </citation>
    <scope>NUCLEOTIDE SEQUENCE</scope>
</reference>
<dbReference type="PROSITE" id="PS00108">
    <property type="entry name" value="PROTEIN_KINASE_ST"/>
    <property type="match status" value="1"/>
</dbReference>
<feature type="compositionally biased region" description="Low complexity" evidence="10">
    <location>
        <begin position="741"/>
        <end position="762"/>
    </location>
</feature>
<dbReference type="SUPFAM" id="SSF56112">
    <property type="entry name" value="Protein kinase-like (PK-like)"/>
    <property type="match status" value="1"/>
</dbReference>
<dbReference type="PANTHER" id="PTHR24348">
    <property type="entry name" value="SERINE/THREONINE-PROTEIN KINASE UNC-51-RELATED"/>
    <property type="match status" value="1"/>
</dbReference>
<evidence type="ECO:0000259" key="11">
    <source>
        <dbReference type="PROSITE" id="PS50011"/>
    </source>
</evidence>
<dbReference type="InterPro" id="IPR000719">
    <property type="entry name" value="Prot_kinase_dom"/>
</dbReference>
<evidence type="ECO:0000256" key="5">
    <source>
        <dbReference type="ARBA" id="ARBA00022741"/>
    </source>
</evidence>
<evidence type="ECO:0000256" key="9">
    <source>
        <dbReference type="PROSITE-ProRule" id="PRU10141"/>
    </source>
</evidence>
<dbReference type="EMBL" id="DQIR01271515">
    <property type="protein sequence ID" value="HDC26993.1"/>
    <property type="molecule type" value="Transcribed_RNA"/>
</dbReference>
<keyword evidence="7 9" id="KW-0067">ATP-binding</keyword>
<keyword evidence="6 12" id="KW-0418">Kinase</keyword>
<feature type="compositionally biased region" description="Low complexity" evidence="10">
    <location>
        <begin position="711"/>
        <end position="733"/>
    </location>
</feature>
<dbReference type="EC" id="2.7.11.1" evidence="1"/>
<sequence>MEPGRGGLEVVGKFEFSRKDLIGHGAFAVVFKGRHREKHDLEVAVKCINKKNLAKSQTLLGKEIKILKELKHENIVALYDFQEMANSVYLVMEYCNGGDLADYLHTMRTLSEDTIRLFLQQIAGAMRLLHSKGIIHRDLKPQNILLSNPGGRRANPNNIRVKIADFGFARYLQSNMMAATLCGSPMYMAPEVIMSQHYDGKADLWSIGTIVYQCLTGKAPFQASSPQDLRLFYEKNKTLVPTIPRETSAPLRQLLLALLQRNHKDRMDFDEFFHHPFLDASAAVKKSPPVPVPSYPSSGSGSSSSSSSTSHLASPPSLGEMQQQLQKTLTSPADAAGFLQGSRDSGGSSKDSSCDTDDFVMVPAQFPGDLVADAACAKPPPDSLMCSGRAGAFSSSRCGASVPIPVPTQVQNYQRIEQNLQSPTQYQTARSSAIRRSGSTSPLGFARASPSPPSHAEHGAALARKLSLGGGRPYTPSPQVGTIPERPGWSGAPSPQAAEMRGGRSPRPGSSAPEHSPHTAGLGCRLHSAPNLSDLHVVRPKLPKPPTDPLGVAFGHPQASPPQPSHGLQSCRPLRGSPKLPDFLQRNPLPPILGSPTKAMPAFDFTKTPSSQNLLTFLARQGVVMTPPRNRTLPDLSEAGPFQGQPVGPGLRPTEDTKGPFGRSLSTGRLTDLLLKAAFGTQAPDSGSTDSLQEKPMEIAPSAGFGGNLHPGARAAGASSPSPVVFTVGSPPSGTTPPQGPRTTMFSVGSSSSLSSAGSSSARHLAPGAYSEATLEVPAPGHCCSFADPVTANLEGAVTFEAPDLPEETLMEQEHTEILHSLRFTLVFVQHVLEIAALKGSASEAAGGPEYQLQESVVADQISLLSREWGFAEQLVLYLKVAELLSSGLQTAIDQIRAGKLCLSSTVKHVVRKLNELYKTSVVSCQGLSLRLQRFFLDKQRLLDRIQSVTAEKLIFSHAVQTVQSAALDEMFHRREDCVQRYHKALLLMEGLQQILTDQADVENIAKCKLCIERRLSALLSGICA</sequence>
<feature type="compositionally biased region" description="Polar residues" evidence="10">
    <location>
        <begin position="420"/>
        <end position="431"/>
    </location>
</feature>
<dbReference type="GO" id="GO:0006914">
    <property type="term" value="P:autophagy"/>
    <property type="evidence" value="ECO:0007669"/>
    <property type="project" value="UniProtKB-KW"/>
</dbReference>
<evidence type="ECO:0000256" key="7">
    <source>
        <dbReference type="ARBA" id="ARBA00022840"/>
    </source>
</evidence>
<evidence type="ECO:0000256" key="1">
    <source>
        <dbReference type="ARBA" id="ARBA00012513"/>
    </source>
</evidence>
<feature type="binding site" evidence="9">
    <location>
        <position position="46"/>
    </location>
    <ligand>
        <name>ATP</name>
        <dbReference type="ChEBI" id="CHEBI:30616"/>
    </ligand>
</feature>
<dbReference type="InterPro" id="IPR048941">
    <property type="entry name" value="ATG1-like_MIT2"/>
</dbReference>
<evidence type="ECO:0000256" key="6">
    <source>
        <dbReference type="ARBA" id="ARBA00022777"/>
    </source>
</evidence>
<dbReference type="AlphaFoldDB" id="A0A287APU3"/>
<dbReference type="FunFam" id="3.30.200.20:FF:000149">
    <property type="entry name" value="serine/threonine-protein kinase unc-51 isoform X1"/>
    <property type="match status" value="1"/>
</dbReference>
<dbReference type="VGNC" id="VGNC:94694">
    <property type="gene designation" value="ULK1"/>
</dbReference>
<dbReference type="ExpressionAtlas" id="A0A287APU3">
    <property type="expression patterns" value="baseline and differential"/>
</dbReference>
<evidence type="ECO:0000256" key="8">
    <source>
        <dbReference type="ARBA" id="ARBA00023006"/>
    </source>
</evidence>
<feature type="compositionally biased region" description="Polar residues" evidence="10">
    <location>
        <begin position="320"/>
        <end position="331"/>
    </location>
</feature>
<organism evidence="12">
    <name type="scientific">Sus scrofa</name>
    <name type="common">Pig</name>
    <dbReference type="NCBI Taxonomy" id="9823"/>
    <lineage>
        <taxon>Eukaryota</taxon>
        <taxon>Metazoa</taxon>
        <taxon>Chordata</taxon>
        <taxon>Craniata</taxon>
        <taxon>Vertebrata</taxon>
        <taxon>Euteleostomi</taxon>
        <taxon>Mammalia</taxon>
        <taxon>Eutheria</taxon>
        <taxon>Laurasiatheria</taxon>
        <taxon>Artiodactyla</taxon>
        <taxon>Suina</taxon>
        <taxon>Suidae</taxon>
        <taxon>Sus</taxon>
    </lineage>
</organism>
<dbReference type="Gene3D" id="1.10.510.10">
    <property type="entry name" value="Transferase(Phosphotransferase) domain 1"/>
    <property type="match status" value="1"/>
</dbReference>
<dbReference type="InterPro" id="IPR017441">
    <property type="entry name" value="Protein_kinase_ATP_BS"/>
</dbReference>
<dbReference type="RefSeq" id="XP_020928184.1">
    <property type="nucleotide sequence ID" value="XM_021072525.1"/>
</dbReference>
<evidence type="ECO:0000313" key="13">
    <source>
        <dbReference type="VGNC" id="VGNC:94694"/>
    </source>
</evidence>
<evidence type="ECO:0000256" key="3">
    <source>
        <dbReference type="ARBA" id="ARBA00022553"/>
    </source>
</evidence>
<keyword evidence="5 9" id="KW-0547">Nucleotide-binding</keyword>
<evidence type="ECO:0000256" key="4">
    <source>
        <dbReference type="ARBA" id="ARBA00022679"/>
    </source>
</evidence>
<dbReference type="PANTHER" id="PTHR24348:SF19">
    <property type="entry name" value="SERINE_THREONINE-PROTEIN KINASE ULK1"/>
    <property type="match status" value="1"/>
</dbReference>
<dbReference type="InterPro" id="IPR045269">
    <property type="entry name" value="Atg1-like"/>
</dbReference>
<feature type="region of interest" description="Disordered" evidence="10">
    <location>
        <begin position="699"/>
        <end position="763"/>
    </location>
</feature>
<dbReference type="PROSITE" id="PS00107">
    <property type="entry name" value="PROTEIN_KINASE_ATP"/>
    <property type="match status" value="1"/>
</dbReference>
<proteinExistence type="predicted"/>
<dbReference type="PROSITE" id="PS50011">
    <property type="entry name" value="PROTEIN_KINASE_DOM"/>
    <property type="match status" value="1"/>
</dbReference>
<keyword evidence="8" id="KW-0072">Autophagy</keyword>
<dbReference type="GO" id="GO:0004674">
    <property type="term" value="F:protein serine/threonine kinase activity"/>
    <property type="evidence" value="ECO:0007669"/>
    <property type="project" value="UniProtKB-KW"/>
</dbReference>
<keyword evidence="4" id="KW-0808">Transferase</keyword>
<dbReference type="GO" id="GO:0010506">
    <property type="term" value="P:regulation of autophagy"/>
    <property type="evidence" value="ECO:0007669"/>
    <property type="project" value="InterPro"/>
</dbReference>
<dbReference type="Bgee" id="ENSSSCG00000009742">
    <property type="expression patterns" value="Expressed in psoas major muscle and 44 other cell types or tissues"/>
</dbReference>
<dbReference type="GO" id="GO:0034045">
    <property type="term" value="C:phagophore assembly site membrane"/>
    <property type="evidence" value="ECO:0007669"/>
    <property type="project" value="UniProtKB-ARBA"/>
</dbReference>
<dbReference type="InterPro" id="IPR008271">
    <property type="entry name" value="Ser/Thr_kinase_AS"/>
</dbReference>
<feature type="region of interest" description="Disordered" evidence="10">
    <location>
        <begin position="420"/>
        <end position="584"/>
    </location>
</feature>
<dbReference type="InterPro" id="IPR011009">
    <property type="entry name" value="Kinase-like_dom_sf"/>
</dbReference>
<feature type="domain" description="Protein kinase" evidence="11">
    <location>
        <begin position="16"/>
        <end position="278"/>
    </location>
</feature>
<dbReference type="GO" id="GO:0005524">
    <property type="term" value="F:ATP binding"/>
    <property type="evidence" value="ECO:0007669"/>
    <property type="project" value="UniProtKB-UniRule"/>
</dbReference>
<evidence type="ECO:0000313" key="12">
    <source>
        <dbReference type="EMBL" id="HDC75238.1"/>
    </source>
</evidence>
<dbReference type="GeneID" id="100151990"/>
<keyword evidence="3" id="KW-0597">Phosphoprotein</keyword>
<dbReference type="InterPro" id="IPR022708">
    <property type="entry name" value="Atg1-like_tMIT"/>
</dbReference>
<feature type="region of interest" description="Disordered" evidence="10">
    <location>
        <begin position="284"/>
        <end position="356"/>
    </location>
</feature>
<keyword evidence="2" id="KW-0723">Serine/threonine-protein kinase</keyword>
<dbReference type="CDD" id="cd14202">
    <property type="entry name" value="STKc_ULK1"/>
    <property type="match status" value="1"/>
</dbReference>
<dbReference type="Pfam" id="PF12063">
    <property type="entry name" value="ATG1-like_MIT1"/>
    <property type="match status" value="1"/>
</dbReference>
<dbReference type="EMBL" id="DQIR01085538">
    <property type="protein sequence ID" value="HDA41014.1"/>
    <property type="molecule type" value="Transcribed_RNA"/>
</dbReference>
<name>A0A287APU3_PIG</name>
<dbReference type="Pfam" id="PF21127">
    <property type="entry name" value="ATG1-like_MIT2"/>
    <property type="match status" value="1"/>
</dbReference>